<reference evidence="1" key="1">
    <citation type="submission" date="2021-03" db="EMBL/GenBank/DDBJ databases">
        <title>Evolutionary priming and transition to the ectomycorrhizal habit in an iconic lineage of mushroom-forming fungi: is preadaptation a requirement?</title>
        <authorList>
            <consortium name="DOE Joint Genome Institute"/>
            <person name="Looney B.P."/>
            <person name="Miyauchi S."/>
            <person name="Morin E."/>
            <person name="Drula E."/>
            <person name="Courty P.E."/>
            <person name="Chicoki N."/>
            <person name="Fauchery L."/>
            <person name="Kohler A."/>
            <person name="Kuo A."/>
            <person name="LaButti K."/>
            <person name="Pangilinan J."/>
            <person name="Lipzen A."/>
            <person name="Riley R."/>
            <person name="Andreopoulos W."/>
            <person name="He G."/>
            <person name="Johnson J."/>
            <person name="Barry K.W."/>
            <person name="Grigoriev I.V."/>
            <person name="Nagy L."/>
            <person name="Hibbett D."/>
            <person name="Henrissat B."/>
            <person name="Matheny P.B."/>
            <person name="Labbe J."/>
            <person name="Martin A.F."/>
        </authorList>
    </citation>
    <scope>NUCLEOTIDE SEQUENCE</scope>
    <source>
        <strain evidence="1">BPL698</strain>
    </source>
</reference>
<accession>A0ACC0TX32</accession>
<name>A0ACC0TX32_9AGAM</name>
<gene>
    <name evidence="1" type="ORF">F5148DRAFT_986191</name>
</gene>
<evidence type="ECO:0000313" key="2">
    <source>
        <dbReference type="Proteomes" id="UP001207468"/>
    </source>
</evidence>
<comment type="caution">
    <text evidence="1">The sequence shown here is derived from an EMBL/GenBank/DDBJ whole genome shotgun (WGS) entry which is preliminary data.</text>
</comment>
<organism evidence="1 2">
    <name type="scientific">Russula earlei</name>
    <dbReference type="NCBI Taxonomy" id="71964"/>
    <lineage>
        <taxon>Eukaryota</taxon>
        <taxon>Fungi</taxon>
        <taxon>Dikarya</taxon>
        <taxon>Basidiomycota</taxon>
        <taxon>Agaricomycotina</taxon>
        <taxon>Agaricomycetes</taxon>
        <taxon>Russulales</taxon>
        <taxon>Russulaceae</taxon>
        <taxon>Russula</taxon>
    </lineage>
</organism>
<feature type="non-terminal residue" evidence="1">
    <location>
        <position position="1"/>
    </location>
</feature>
<keyword evidence="2" id="KW-1185">Reference proteome</keyword>
<proteinExistence type="predicted"/>
<evidence type="ECO:0000313" key="1">
    <source>
        <dbReference type="EMBL" id="KAI9452097.1"/>
    </source>
</evidence>
<sequence length="87" mass="9700">KIAQPDLLPKLIQQFIYNQQHHNSHSESDISVSDLPICYGKITIYPSAVAMFYTPSDISGIGGMCSEHICTVKSWRKGPGCYNTIVR</sequence>
<protein>
    <submittedName>
        <fullName evidence="1">Uncharacterized protein</fullName>
    </submittedName>
</protein>
<dbReference type="EMBL" id="JAGFNK010000349">
    <property type="protein sequence ID" value="KAI9452097.1"/>
    <property type="molecule type" value="Genomic_DNA"/>
</dbReference>
<dbReference type="Proteomes" id="UP001207468">
    <property type="component" value="Unassembled WGS sequence"/>
</dbReference>